<dbReference type="EMBL" id="UGBW01000003">
    <property type="protein sequence ID" value="STH81493.1"/>
    <property type="molecule type" value="Genomic_DNA"/>
</dbReference>
<dbReference type="AlphaFoldDB" id="A0A376PSB9"/>
<evidence type="ECO:0000259" key="2">
    <source>
        <dbReference type="Pfam" id="PF05689"/>
    </source>
</evidence>
<dbReference type="InterPro" id="IPR008542">
    <property type="entry name" value="BIg21"/>
</dbReference>
<reference evidence="3 4" key="1">
    <citation type="submission" date="2018-06" db="EMBL/GenBank/DDBJ databases">
        <authorList>
            <consortium name="Pathogen Informatics"/>
            <person name="Doyle S."/>
        </authorList>
    </citation>
    <scope>NUCLEOTIDE SEQUENCE [LARGE SCALE GENOMIC DNA]</scope>
    <source>
        <strain evidence="3 4">NCTC8621</strain>
    </source>
</reference>
<dbReference type="Pfam" id="PF05689">
    <property type="entry name" value="InvE_AD"/>
    <property type="match status" value="2"/>
</dbReference>
<sequence>MEGNFRLKTSVSCILLSMCAAFPVQADNSGIWQSENQTTGKLNGTPPTAESVSVPVYQGSTKLDPATTTAIVATALPKAFSADTSPEKLYLTNPSDAEGDRFDDIPQLSWLNDVAPDVSLVWAKADKPNEPLNPQPNIALSFCEQNLSGQLVVWPKVDSSSAATLLLHTTSGVPDSGPVSLANTKFPLNVAAAVAMPIAASISAAKAKVGETITLTLTVKDCDGNLKAGTPFTVRRGVPTNRQNVENDTGAPVSLGGTVMTDTTTEYKGVTGEGGIATIAVTQNEGIGVKTPLYITATGMSTPLTQDVTFTVITSPDSTLANMWGHMSETFKASNGIVFKRPRLAAEVQKPDKSVSETNETWVLVKSASLAKTSVNKGGCGNVLNVPTQLNLNSLIDAYPGGMKAKTGLPVATSYHSKTPDPAVVANIRNFQMINLSNRVTTSDKYLPDPSGNSFLLMCQQTANPKITKYKLINPSDMVSVVGFNHGSKVRGTFNAFKGKTVGKQSVTIRLQAVDSSGNGIPYATGALSYRYPLSRQGNDAGNGNVWTINTTAEIKQSSGFVDLTVYYYAAADKSGFFEFTLKQDAQGFGSLYDIFVQNDDSYTLDERTKEGTMPVIFSTITSPDTPDAEFWGYMEDTLTLNGRTFNRPKLFSELPNAGDSYKFESDRLGVQVAENWAMVTSSQAPIGSGGCAADKYPTVADLSALRAESSLLHVYYLKGGWPAGNDNKGYWTNNPTSTTQWMNMITGALEYGAPSSLQICAQ</sequence>
<protein>
    <submittedName>
        <fullName evidence="3">RatA-like protein</fullName>
    </submittedName>
</protein>
<evidence type="ECO:0000313" key="3">
    <source>
        <dbReference type="EMBL" id="STH81493.1"/>
    </source>
</evidence>
<dbReference type="RefSeq" id="WP_032328957.1">
    <property type="nucleotide sequence ID" value="NZ_NJVW01000012.1"/>
</dbReference>
<name>A0A376PSB9_ECOLX</name>
<feature type="domain" description="Bacterial Immunoglobulin-like 21" evidence="1">
    <location>
        <begin position="210"/>
        <end position="313"/>
    </location>
</feature>
<feature type="domain" description="InvasinE Adhesion" evidence="2">
    <location>
        <begin position="624"/>
        <end position="745"/>
    </location>
</feature>
<proteinExistence type="predicted"/>
<gene>
    <name evidence="3" type="ORF">NCTC8621_01425</name>
</gene>
<evidence type="ECO:0000259" key="1">
    <source>
        <dbReference type="Pfam" id="PF05688"/>
    </source>
</evidence>
<dbReference type="InterPro" id="IPR008541">
    <property type="entry name" value="InvE_AD"/>
</dbReference>
<dbReference type="Pfam" id="PF05688">
    <property type="entry name" value="BIg21"/>
    <property type="match status" value="1"/>
</dbReference>
<organism evidence="3 4">
    <name type="scientific">Escherichia coli</name>
    <dbReference type="NCBI Taxonomy" id="562"/>
    <lineage>
        <taxon>Bacteria</taxon>
        <taxon>Pseudomonadati</taxon>
        <taxon>Pseudomonadota</taxon>
        <taxon>Gammaproteobacteria</taxon>
        <taxon>Enterobacterales</taxon>
        <taxon>Enterobacteriaceae</taxon>
        <taxon>Escherichia</taxon>
    </lineage>
</organism>
<feature type="domain" description="InvasinE Adhesion" evidence="2">
    <location>
        <begin position="316"/>
        <end position="443"/>
    </location>
</feature>
<dbReference type="Proteomes" id="UP000255093">
    <property type="component" value="Unassembled WGS sequence"/>
</dbReference>
<accession>A0A376PSB9</accession>
<evidence type="ECO:0000313" key="4">
    <source>
        <dbReference type="Proteomes" id="UP000255093"/>
    </source>
</evidence>